<evidence type="ECO:0000313" key="5">
    <source>
        <dbReference type="Proteomes" id="UP000005667"/>
    </source>
</evidence>
<dbReference type="SUPFAM" id="SSF51735">
    <property type="entry name" value="NAD(P)-binding Rossmann-fold domains"/>
    <property type="match status" value="1"/>
</dbReference>
<organism evidence="4 5">
    <name type="scientific">Azospirillum lipoferum (strain 4B)</name>
    <dbReference type="NCBI Taxonomy" id="862719"/>
    <lineage>
        <taxon>Bacteria</taxon>
        <taxon>Pseudomonadati</taxon>
        <taxon>Pseudomonadota</taxon>
        <taxon>Alphaproteobacteria</taxon>
        <taxon>Rhodospirillales</taxon>
        <taxon>Azospirillaceae</taxon>
        <taxon>Azospirillum</taxon>
    </lineage>
</organism>
<protein>
    <submittedName>
        <fullName evidence="4">Nucleotide sugar NAD-dependent epimerase</fullName>
        <ecNumber evidence="4">4.2.1.46</ecNumber>
    </submittedName>
</protein>
<feature type="domain" description="NAD-dependent epimerase/dehydratase" evidence="3">
    <location>
        <begin position="25"/>
        <end position="267"/>
    </location>
</feature>
<proteinExistence type="inferred from homology"/>
<keyword evidence="4" id="KW-0456">Lyase</keyword>
<evidence type="ECO:0000256" key="1">
    <source>
        <dbReference type="ARBA" id="ARBA00005125"/>
    </source>
</evidence>
<sequence length="344" mass="38432">MNDISPACSPSAAFDDPARWRDRRVLITGGMGFIGSTLARRLAGLGADVVVVDSLVPDYGGNPFNMDGCGGPGGRVQINISDIRDPHSLRWLARDREMIFNLAGQTSHMDSMTDPFTDLAINGTAQLSLLEICRQHNQGARIVFASTRQIYGRPRYLPVDEKHPLDPVDVNGINKIAGESYHLLYSKVYGLPTAVLRLTNTYGPRMRIKDARQTFLGVWVRAVVEGRPFEVWGGDQLRDYTYVDDAVDAMMLAMLTPELEGKAFNLGGDRVVSLRETAEILARHSDGTFSTREFPSDRKRIDIGDYYADDTAFRTATGWSPRVSLEEGLRRTVDYYRQHLAHYL</sequence>
<dbReference type="KEGG" id="ali:AZOLI_p60252"/>
<dbReference type="RefSeq" id="WP_014190070.1">
    <property type="nucleotide sequence ID" value="NC_016588.1"/>
</dbReference>
<dbReference type="PRINTS" id="PR01713">
    <property type="entry name" value="NUCEPIMERASE"/>
</dbReference>
<dbReference type="EC" id="4.2.1.46" evidence="4"/>
<accession>G7ZIU9</accession>
<dbReference type="Gene3D" id="3.90.25.10">
    <property type="entry name" value="UDP-galactose 4-epimerase, domain 1"/>
    <property type="match status" value="1"/>
</dbReference>
<geneLocation type="plasmid" evidence="4 5">
    <name>AZO_p6</name>
</geneLocation>
<dbReference type="InterPro" id="IPR036291">
    <property type="entry name" value="NAD(P)-bd_dom_sf"/>
</dbReference>
<dbReference type="HOGENOM" id="CLU_007383_1_7_5"/>
<dbReference type="EMBL" id="FQ311874">
    <property type="protein sequence ID" value="CBS91651.1"/>
    <property type="molecule type" value="Genomic_DNA"/>
</dbReference>
<keyword evidence="4" id="KW-0614">Plasmid</keyword>
<evidence type="ECO:0000313" key="4">
    <source>
        <dbReference type="EMBL" id="CBS91651.1"/>
    </source>
</evidence>
<dbReference type="Proteomes" id="UP000005667">
    <property type="component" value="Plasmid AZO_p6"/>
</dbReference>
<dbReference type="InterPro" id="IPR001509">
    <property type="entry name" value="Epimerase_deHydtase"/>
</dbReference>
<dbReference type="Pfam" id="PF01370">
    <property type="entry name" value="Epimerase"/>
    <property type="match status" value="1"/>
</dbReference>
<keyword evidence="5" id="KW-1185">Reference proteome</keyword>
<evidence type="ECO:0000259" key="3">
    <source>
        <dbReference type="Pfam" id="PF01370"/>
    </source>
</evidence>
<reference evidence="5" key="1">
    <citation type="journal article" date="2011" name="PLoS Genet.">
        <title>Azospirillum genomes reveal transition of bacteria from aquatic to terrestrial environments.</title>
        <authorList>
            <person name="Wisniewski-Dye F."/>
            <person name="Borziak K."/>
            <person name="Khalsa-Moyers G."/>
            <person name="Alexandre G."/>
            <person name="Sukharnikov L.O."/>
            <person name="Wuichet K."/>
            <person name="Hurst G.B."/>
            <person name="McDonald W.H."/>
            <person name="Robertson J.S."/>
            <person name="Barbe V."/>
            <person name="Calteau A."/>
            <person name="Rouy Z."/>
            <person name="Mangenot S."/>
            <person name="Prigent-Combaret C."/>
            <person name="Normand P."/>
            <person name="Boyer M."/>
            <person name="Siguier P."/>
            <person name="Dessaux Y."/>
            <person name="Elmerich C."/>
            <person name="Condemine G."/>
            <person name="Krishnen G."/>
            <person name="Kennedy I."/>
            <person name="Paterson A.H."/>
            <person name="Gonzalez V."/>
            <person name="Mavingui P."/>
            <person name="Zhulin I.B."/>
        </authorList>
    </citation>
    <scope>NUCLEOTIDE SEQUENCE [LARGE SCALE GENOMIC DNA]</scope>
    <source>
        <strain evidence="5">4B</strain>
    </source>
</reference>
<name>G7ZIU9_AZOL4</name>
<dbReference type="Gene3D" id="3.40.50.720">
    <property type="entry name" value="NAD(P)-binding Rossmann-like Domain"/>
    <property type="match status" value="1"/>
</dbReference>
<comment type="similarity">
    <text evidence="2">Belongs to the NAD(P)-dependent epimerase/dehydratase family.</text>
</comment>
<dbReference type="PANTHER" id="PTHR43000">
    <property type="entry name" value="DTDP-D-GLUCOSE 4,6-DEHYDRATASE-RELATED"/>
    <property type="match status" value="1"/>
</dbReference>
<dbReference type="AlphaFoldDB" id="G7ZIU9"/>
<comment type="pathway">
    <text evidence="1">Bacterial outer membrane biogenesis; LPS O-antigen biosynthesis.</text>
</comment>
<dbReference type="GO" id="GO:0008460">
    <property type="term" value="F:dTDP-glucose 4,6-dehydratase activity"/>
    <property type="evidence" value="ECO:0007669"/>
    <property type="project" value="UniProtKB-EC"/>
</dbReference>
<gene>
    <name evidence="4" type="ordered locus">AZOLI_p60252</name>
</gene>
<evidence type="ECO:0000256" key="2">
    <source>
        <dbReference type="ARBA" id="ARBA00007637"/>
    </source>
</evidence>
<dbReference type="OrthoDB" id="9801785at2"/>